<keyword evidence="1" id="KW-0812">Transmembrane</keyword>
<sequence length="142" mass="15341">MVATTDRIYRSALHPIHAVLLAGTLPLFLGALLSDYAYSTSYHIQWSTFASWLIAGGLVFAGFTLLCAVIGLIRAHRRSVLGWVYLLLLLVTWILGFINALVHARDAWAMMPTGLVLSVIVCVLTFAAIVIGFARPTAGGKA</sequence>
<name>A0A2T0V4W7_9GAMM</name>
<keyword evidence="4" id="KW-1185">Reference proteome</keyword>
<dbReference type="InterPro" id="IPR019251">
    <property type="entry name" value="DUF2231_TM"/>
</dbReference>
<dbReference type="Pfam" id="PF09990">
    <property type="entry name" value="DUF2231"/>
    <property type="match status" value="1"/>
</dbReference>
<dbReference type="AlphaFoldDB" id="A0A2T0V4W7"/>
<evidence type="ECO:0000259" key="2">
    <source>
        <dbReference type="Pfam" id="PF09990"/>
    </source>
</evidence>
<keyword evidence="1" id="KW-1133">Transmembrane helix</keyword>
<gene>
    <name evidence="3" type="ORF">B0H98_103165</name>
</gene>
<feature type="transmembrane region" description="Helical" evidence="1">
    <location>
        <begin position="12"/>
        <end position="32"/>
    </location>
</feature>
<dbReference type="RefSeq" id="WP_106374399.1">
    <property type="nucleotide sequence ID" value="NZ_PVTK01000003.1"/>
</dbReference>
<evidence type="ECO:0000313" key="4">
    <source>
        <dbReference type="Proteomes" id="UP000237647"/>
    </source>
</evidence>
<dbReference type="OrthoDB" id="2873672at2"/>
<feature type="transmembrane region" description="Helical" evidence="1">
    <location>
        <begin position="80"/>
        <end position="102"/>
    </location>
</feature>
<organism evidence="3 4">
    <name type="scientific">Vreelandella songnenensis</name>
    <dbReference type="NCBI Taxonomy" id="1176243"/>
    <lineage>
        <taxon>Bacteria</taxon>
        <taxon>Pseudomonadati</taxon>
        <taxon>Pseudomonadota</taxon>
        <taxon>Gammaproteobacteria</taxon>
        <taxon>Oceanospirillales</taxon>
        <taxon>Halomonadaceae</taxon>
        <taxon>Vreelandella</taxon>
    </lineage>
</organism>
<dbReference type="Proteomes" id="UP000237647">
    <property type="component" value="Unassembled WGS sequence"/>
</dbReference>
<reference evidence="3 4" key="1">
    <citation type="submission" date="2018-03" db="EMBL/GenBank/DDBJ databases">
        <title>Genomic Encyclopedia of Type Strains, Phase III (KMG-III): the genomes of soil and plant-associated and newly described type strains.</title>
        <authorList>
            <person name="Whitman W."/>
        </authorList>
    </citation>
    <scope>NUCLEOTIDE SEQUENCE [LARGE SCALE GENOMIC DNA]</scope>
    <source>
        <strain evidence="3 4">CGMCC 1.12152</strain>
    </source>
</reference>
<dbReference type="InterPro" id="IPR016923">
    <property type="entry name" value="UCP029509"/>
</dbReference>
<feature type="domain" description="DUF2231" evidence="2">
    <location>
        <begin position="14"/>
        <end position="132"/>
    </location>
</feature>
<proteinExistence type="predicted"/>
<feature type="transmembrane region" description="Helical" evidence="1">
    <location>
        <begin position="52"/>
        <end position="73"/>
    </location>
</feature>
<evidence type="ECO:0000313" key="3">
    <source>
        <dbReference type="EMBL" id="PRY65222.1"/>
    </source>
</evidence>
<accession>A0A2T0V4W7</accession>
<comment type="caution">
    <text evidence="3">The sequence shown here is derived from an EMBL/GenBank/DDBJ whole genome shotgun (WGS) entry which is preliminary data.</text>
</comment>
<keyword evidence="1" id="KW-0472">Membrane</keyword>
<dbReference type="PIRSF" id="PIRSF029509">
    <property type="entry name" value="UCP029509"/>
    <property type="match status" value="1"/>
</dbReference>
<protein>
    <submittedName>
        <fullName evidence="3">Putative membrane protein</fullName>
    </submittedName>
</protein>
<feature type="transmembrane region" description="Helical" evidence="1">
    <location>
        <begin position="114"/>
        <end position="134"/>
    </location>
</feature>
<evidence type="ECO:0000256" key="1">
    <source>
        <dbReference type="SAM" id="Phobius"/>
    </source>
</evidence>
<dbReference type="EMBL" id="PVTK01000003">
    <property type="protein sequence ID" value="PRY65222.1"/>
    <property type="molecule type" value="Genomic_DNA"/>
</dbReference>